<dbReference type="InterPro" id="IPR000298">
    <property type="entry name" value="Cyt_c_oxidase-like_su3"/>
</dbReference>
<gene>
    <name evidence="11" type="primary">cox3</name>
</gene>
<evidence type="ECO:0000259" key="10">
    <source>
        <dbReference type="PROSITE" id="PS50253"/>
    </source>
</evidence>
<organism evidence="11">
    <name type="scientific">Aulacus sinensis</name>
    <dbReference type="NCBI Taxonomy" id="2491146"/>
    <lineage>
        <taxon>Eukaryota</taxon>
        <taxon>Metazoa</taxon>
        <taxon>Ecdysozoa</taxon>
        <taxon>Arthropoda</taxon>
        <taxon>Hexapoda</taxon>
        <taxon>Insecta</taxon>
        <taxon>Pterygota</taxon>
        <taxon>Neoptera</taxon>
        <taxon>Endopterygota</taxon>
        <taxon>Hymenoptera</taxon>
        <taxon>Apocrita</taxon>
        <taxon>Evanioidea</taxon>
        <taxon>Aulacidae</taxon>
        <taxon>Aulacus</taxon>
    </lineage>
</organism>
<evidence type="ECO:0000256" key="5">
    <source>
        <dbReference type="ARBA" id="ARBA00022967"/>
    </source>
</evidence>
<dbReference type="InterPro" id="IPR035973">
    <property type="entry name" value="Cyt_c_oxidase_su3-like_sf"/>
</dbReference>
<evidence type="ECO:0000256" key="3">
    <source>
        <dbReference type="ARBA" id="ARBA00015944"/>
    </source>
</evidence>
<keyword evidence="8 11" id="KW-0496">Mitochondrion</keyword>
<feature type="transmembrane region" description="Helical" evidence="9">
    <location>
        <begin position="12"/>
        <end position="31"/>
    </location>
</feature>
<dbReference type="GO" id="GO:0004129">
    <property type="term" value="F:cytochrome-c oxidase activity"/>
    <property type="evidence" value="ECO:0007669"/>
    <property type="project" value="InterPro"/>
</dbReference>
<evidence type="ECO:0000256" key="7">
    <source>
        <dbReference type="ARBA" id="ARBA00023136"/>
    </source>
</evidence>
<dbReference type="GO" id="GO:0016020">
    <property type="term" value="C:membrane"/>
    <property type="evidence" value="ECO:0007669"/>
    <property type="project" value="UniProtKB-SubCell"/>
</dbReference>
<dbReference type="InterPro" id="IPR024791">
    <property type="entry name" value="Cyt_c/ubiquinol_Oxase_su3"/>
</dbReference>
<dbReference type="GO" id="GO:0006123">
    <property type="term" value="P:mitochondrial electron transport, cytochrome c to oxygen"/>
    <property type="evidence" value="ECO:0007669"/>
    <property type="project" value="TreeGrafter"/>
</dbReference>
<sequence>MMNKYYHYYHLVTYSPWPLLTALNMLLNLLIMIKLMNYKSVSLLNWLMFMTLILCLIQWNYSIIYESLYQGYHTKKVQLNLSYGMILFILSEVMFFFSFFWMYFHLFLSPSMEIGNIWPPKNIIPFNPFDIPLLNTVILLTSGITITMSHFFMLNNNYFLALNYNLTTILLAIYFTQLQHEEYNASFFTINDSSYGSSFYLLTGFHGLHVIIGAILLTISMIRMYQYHYSTNHHLLFEFSSWYWHFVDVVWLFLYIFIYWWNYIN</sequence>
<evidence type="ECO:0000256" key="6">
    <source>
        <dbReference type="ARBA" id="ARBA00022989"/>
    </source>
</evidence>
<dbReference type="EMBL" id="MG923485">
    <property type="protein sequence ID" value="AZL93108.1"/>
    <property type="molecule type" value="Genomic_DNA"/>
</dbReference>
<feature type="transmembrane region" description="Helical" evidence="9">
    <location>
        <begin position="242"/>
        <end position="261"/>
    </location>
</feature>
<feature type="transmembrane region" description="Helical" evidence="9">
    <location>
        <begin position="81"/>
        <end position="108"/>
    </location>
</feature>
<feature type="transmembrane region" description="Helical" evidence="9">
    <location>
        <begin position="158"/>
        <end position="178"/>
    </location>
</feature>
<keyword evidence="7 9" id="KW-0472">Membrane</keyword>
<protein>
    <recommendedName>
        <fullName evidence="3 8">Cytochrome c oxidase subunit 3</fullName>
    </recommendedName>
</protein>
<keyword evidence="4 8" id="KW-0812">Transmembrane</keyword>
<evidence type="ECO:0000256" key="8">
    <source>
        <dbReference type="RuleBase" id="RU003375"/>
    </source>
</evidence>
<evidence type="ECO:0000256" key="4">
    <source>
        <dbReference type="ARBA" id="ARBA00022692"/>
    </source>
</evidence>
<dbReference type="Gene3D" id="1.20.120.80">
    <property type="entry name" value="Cytochrome c oxidase, subunit III, four-helix bundle"/>
    <property type="match status" value="1"/>
</dbReference>
<dbReference type="PROSITE" id="PS50253">
    <property type="entry name" value="COX3"/>
    <property type="match status" value="1"/>
</dbReference>
<reference evidence="11" key="1">
    <citation type="journal article" date="2018" name="Mol. Phylogenet. Evol.">
        <title>Mitochondrial phylogenomics of the Hymenoptera.</title>
        <authorList>
            <person name="Tang P."/>
            <person name="Zhu J.C."/>
            <person name="Zheng B.Y."/>
            <person name="Wei S.J."/>
            <person name="Sharkey M."/>
            <person name="Chen X.X."/>
            <person name="Vogler A.P."/>
        </authorList>
    </citation>
    <scope>NUCLEOTIDE SEQUENCE</scope>
</reference>
<feature type="transmembrane region" description="Helical" evidence="9">
    <location>
        <begin position="129"/>
        <end position="152"/>
    </location>
</feature>
<name>A0A3S8V0A8_9HYME</name>
<proteinExistence type="inferred from homology"/>
<dbReference type="Pfam" id="PF00510">
    <property type="entry name" value="COX3"/>
    <property type="match status" value="1"/>
</dbReference>
<dbReference type="PANTHER" id="PTHR11403">
    <property type="entry name" value="CYTOCHROME C OXIDASE SUBUNIT III"/>
    <property type="match status" value="1"/>
</dbReference>
<comment type="similarity">
    <text evidence="2 8">Belongs to the cytochrome c oxidase subunit 3 family.</text>
</comment>
<evidence type="ECO:0000256" key="9">
    <source>
        <dbReference type="SAM" id="Phobius"/>
    </source>
</evidence>
<dbReference type="AlphaFoldDB" id="A0A3S8V0A8"/>
<keyword evidence="5" id="KW-1278">Translocase</keyword>
<dbReference type="GO" id="GO:0005739">
    <property type="term" value="C:mitochondrion"/>
    <property type="evidence" value="ECO:0007669"/>
    <property type="project" value="TreeGrafter"/>
</dbReference>
<accession>A0A3S8V0A8</accession>
<dbReference type="PANTHER" id="PTHR11403:SF7">
    <property type="entry name" value="CYTOCHROME C OXIDASE SUBUNIT 3"/>
    <property type="match status" value="1"/>
</dbReference>
<evidence type="ECO:0000256" key="2">
    <source>
        <dbReference type="ARBA" id="ARBA00010581"/>
    </source>
</evidence>
<comment type="function">
    <text evidence="8">Component of the cytochrome c oxidase, the last enzyme in the mitochondrial electron transport chain which drives oxidative phosphorylation. The respiratory chain contains 3 multisubunit complexes succinate dehydrogenase (complex II, CII), ubiquinol-cytochrome c oxidoreductase (cytochrome b-c1 complex, complex III, CIII) and cytochrome c oxidase (complex IV, CIV), that cooperate to transfer electrons derived from NADH and succinate to molecular oxygen, creating an electrochemical gradient over the inner membrane that drives transmembrane transport and the ATP synthase. Cytochrome c oxidase is the component of the respiratory chain that catalyzes the reduction of oxygen to water. Electrons originating from reduced cytochrome c in the intermembrane space (IMS) are transferred via the dinuclear copper A center (CU(A)) of subunit 2 and heme A of subunit 1 to the active site in subunit 1, a binuclear center (BNC) formed by heme A3 and copper B (CU(B)). The BNC reduces molecular oxygen to 2 water molecules using 4 electrons from cytochrome c in the IMS and 4 protons from the mitochondrial matrix.</text>
</comment>
<evidence type="ECO:0000313" key="11">
    <source>
        <dbReference type="EMBL" id="AZL93108.1"/>
    </source>
</evidence>
<feature type="domain" description="Heme-copper oxidase subunit III family profile" evidence="10">
    <location>
        <begin position="5"/>
        <end position="263"/>
    </location>
</feature>
<comment type="subcellular location">
    <subcellularLocation>
        <location evidence="1">Membrane</location>
        <topology evidence="1">Multi-pass membrane protein</topology>
    </subcellularLocation>
</comment>
<dbReference type="Gene3D" id="1.10.287.70">
    <property type="match status" value="1"/>
</dbReference>
<dbReference type="SUPFAM" id="SSF81452">
    <property type="entry name" value="Cytochrome c oxidase subunit III-like"/>
    <property type="match status" value="1"/>
</dbReference>
<feature type="transmembrane region" description="Helical" evidence="9">
    <location>
        <begin position="199"/>
        <end position="222"/>
    </location>
</feature>
<geneLocation type="mitochondrion" evidence="11"/>
<dbReference type="CDD" id="cd01665">
    <property type="entry name" value="Cyt_c_Oxidase_III"/>
    <property type="match status" value="1"/>
</dbReference>
<keyword evidence="6 9" id="KW-1133">Transmembrane helix</keyword>
<feature type="transmembrane region" description="Helical" evidence="9">
    <location>
        <begin position="43"/>
        <end position="61"/>
    </location>
</feature>
<dbReference type="InterPro" id="IPR013833">
    <property type="entry name" value="Cyt_c_oxidase_su3_a-hlx"/>
</dbReference>
<dbReference type="InterPro" id="IPR033945">
    <property type="entry name" value="Cyt_c_oxase_su3_dom"/>
</dbReference>
<evidence type="ECO:0000256" key="1">
    <source>
        <dbReference type="ARBA" id="ARBA00004141"/>
    </source>
</evidence>